<dbReference type="InterPro" id="IPR000531">
    <property type="entry name" value="Beta-barrel_TonB"/>
</dbReference>
<comment type="caution">
    <text evidence="15">The sequence shown here is derived from an EMBL/GenBank/DDBJ whole genome shotgun (WGS) entry which is preliminary data.</text>
</comment>
<evidence type="ECO:0000259" key="13">
    <source>
        <dbReference type="Pfam" id="PF00593"/>
    </source>
</evidence>
<evidence type="ECO:0000256" key="8">
    <source>
        <dbReference type="ARBA" id="ARBA00023170"/>
    </source>
</evidence>
<gene>
    <name evidence="15" type="ORF">NX784_21560</name>
</gene>
<dbReference type="PROSITE" id="PS52016">
    <property type="entry name" value="TONB_DEPENDENT_REC_3"/>
    <property type="match status" value="1"/>
</dbReference>
<protein>
    <submittedName>
        <fullName evidence="15">TonB-dependent receptor</fullName>
    </submittedName>
</protein>
<feature type="domain" description="TonB-dependent receptor plug" evidence="14">
    <location>
        <begin position="72"/>
        <end position="191"/>
    </location>
</feature>
<organism evidence="15 16">
    <name type="scientific">Massilia pinisoli</name>
    <dbReference type="NCBI Taxonomy" id="1772194"/>
    <lineage>
        <taxon>Bacteria</taxon>
        <taxon>Pseudomonadati</taxon>
        <taxon>Pseudomonadota</taxon>
        <taxon>Betaproteobacteria</taxon>
        <taxon>Burkholderiales</taxon>
        <taxon>Oxalobacteraceae</taxon>
        <taxon>Telluria group</taxon>
        <taxon>Massilia</taxon>
    </lineage>
</organism>
<dbReference type="RefSeq" id="WP_258818753.1">
    <property type="nucleotide sequence ID" value="NZ_JANUGW010000019.1"/>
</dbReference>
<keyword evidence="8 15" id="KW-0675">Receptor</keyword>
<evidence type="ECO:0000256" key="11">
    <source>
        <dbReference type="RuleBase" id="RU003357"/>
    </source>
</evidence>
<name>A0ABT1ZWD3_9BURK</name>
<evidence type="ECO:0000259" key="14">
    <source>
        <dbReference type="Pfam" id="PF07715"/>
    </source>
</evidence>
<keyword evidence="6 11" id="KW-0798">TonB box</keyword>
<dbReference type="NCBIfam" id="TIGR01782">
    <property type="entry name" value="TonB-Xanth-Caul"/>
    <property type="match status" value="1"/>
</dbReference>
<dbReference type="PANTHER" id="PTHR40980">
    <property type="entry name" value="PLUG DOMAIN-CONTAINING PROTEIN"/>
    <property type="match status" value="1"/>
</dbReference>
<evidence type="ECO:0000256" key="6">
    <source>
        <dbReference type="ARBA" id="ARBA00023077"/>
    </source>
</evidence>
<dbReference type="EMBL" id="JANUGW010000019">
    <property type="protein sequence ID" value="MCS0584189.1"/>
    <property type="molecule type" value="Genomic_DNA"/>
</dbReference>
<evidence type="ECO:0000256" key="2">
    <source>
        <dbReference type="ARBA" id="ARBA00009810"/>
    </source>
</evidence>
<dbReference type="InterPro" id="IPR012910">
    <property type="entry name" value="Plug_dom"/>
</dbReference>
<evidence type="ECO:0000256" key="4">
    <source>
        <dbReference type="ARBA" id="ARBA00022452"/>
    </source>
</evidence>
<evidence type="ECO:0000256" key="5">
    <source>
        <dbReference type="ARBA" id="ARBA00022692"/>
    </source>
</evidence>
<dbReference type="Proteomes" id="UP001204151">
    <property type="component" value="Unassembled WGS sequence"/>
</dbReference>
<dbReference type="InterPro" id="IPR036942">
    <property type="entry name" value="Beta-barrel_TonB_sf"/>
</dbReference>
<evidence type="ECO:0000313" key="16">
    <source>
        <dbReference type="Proteomes" id="UP001204151"/>
    </source>
</evidence>
<dbReference type="CDD" id="cd01347">
    <property type="entry name" value="ligand_gated_channel"/>
    <property type="match status" value="1"/>
</dbReference>
<dbReference type="Gene3D" id="2.40.170.20">
    <property type="entry name" value="TonB-dependent receptor, beta-barrel domain"/>
    <property type="match status" value="1"/>
</dbReference>
<proteinExistence type="inferred from homology"/>
<feature type="signal peptide" evidence="12">
    <location>
        <begin position="1"/>
        <end position="30"/>
    </location>
</feature>
<keyword evidence="12" id="KW-0732">Signal</keyword>
<comment type="subcellular location">
    <subcellularLocation>
        <location evidence="1 10">Cell outer membrane</location>
        <topology evidence="1 10">Multi-pass membrane protein</topology>
    </subcellularLocation>
</comment>
<evidence type="ECO:0000313" key="15">
    <source>
        <dbReference type="EMBL" id="MCS0584189.1"/>
    </source>
</evidence>
<accession>A0ABT1ZWD3</accession>
<feature type="chain" id="PRO_5045840278" evidence="12">
    <location>
        <begin position="31"/>
        <end position="895"/>
    </location>
</feature>
<keyword evidence="4 10" id="KW-1134">Transmembrane beta strand</keyword>
<dbReference type="Gene3D" id="2.170.130.10">
    <property type="entry name" value="TonB-dependent receptor, plug domain"/>
    <property type="match status" value="1"/>
</dbReference>
<dbReference type="SUPFAM" id="SSF56935">
    <property type="entry name" value="Porins"/>
    <property type="match status" value="1"/>
</dbReference>
<feature type="domain" description="TonB-dependent receptor-like beta-barrel" evidence="13">
    <location>
        <begin position="414"/>
        <end position="862"/>
    </location>
</feature>
<dbReference type="Pfam" id="PF00593">
    <property type="entry name" value="TonB_dep_Rec_b-barrel"/>
    <property type="match status" value="1"/>
</dbReference>
<evidence type="ECO:0000256" key="12">
    <source>
        <dbReference type="SAM" id="SignalP"/>
    </source>
</evidence>
<sequence>MRQQKTMVARTAIAGAVAVLVMGIAAQARAQDDMNTNAASAAAGAPGPRPGETQTVIVTGVRAALEQSMRQKRNADAVVEVVTAEDIGKMPDKNVADAIQRLPGVNTQSSAGGEGGFGENDRVSLRGTSPSLQQTLFNGHAISTGDWFVLNQVGGNVGRSSSFSLLPSELVGSIVVQKSATADLVEGGVSGAINVITRRPLDFRQPLTVEASVQANYNDLAKKTEPQVSALVSWKNPANNFGVLLQGFSEKQSVRRDGQEILGYTPISATSAAAVANPSLAGVKVPTFIGAALFEQKKKREGGAFDIEAKPSRDIGVDLNGFYSKLKAPHQNTNWLAAPANSINSAGLIPQNPVVRNGTLVGAGFTSNAGEVDNIYRPDAGGESWYVDLNGRWRATEDLSFTGKIGRTHGVGFDHGDVYYQNNVDGGMVYALNGMTPASVSYPGGNTTQPGSTAWAGGGEAQSVDKEKYARVDGEWRVHDNAWIQAVRFGARWTDHKRTAEHPLETRPGPNGFTNPGPAWSGLMYPSDFGSDLGGSVFNNYFKYDGAALGAWGAVPGNRLLDFTLRHNWLDEFQVGEKTAAVYGMADVGGDGWSGNFGLRAVETRQTTIVNLPGGPNPITGSAFGPYTPTTYERTYRDYLPSANVKFDVRSDLVVRAGIAKTMSRPDYSALGGSVSLNDDALSGTGGNVRLDPIRSVNYDLSAEWYYMPKAMLSAGVFYMDFSSIVAQGTSTGSYYNNKRGTFTDYQITSPYNTKATNKGVELSWQQPVWNNFGVLTNYTWADGELDGGGEMLNASKNTYNVTGYYENDRFSARLAYSYRSSYKAGVDRGASQHVDSMPSLAASVNYKLNEHLTITFDALNLTNETIKMYAENKDQPRAFYSNGRTFYLGLRGKL</sequence>
<dbReference type="InterPro" id="IPR039426">
    <property type="entry name" value="TonB-dep_rcpt-like"/>
</dbReference>
<dbReference type="PANTHER" id="PTHR40980:SF3">
    <property type="entry name" value="TONB-DEPENDENT RECEPTOR-LIKE BETA-BARREL DOMAIN-CONTAINING PROTEIN"/>
    <property type="match status" value="1"/>
</dbReference>
<evidence type="ECO:0000256" key="3">
    <source>
        <dbReference type="ARBA" id="ARBA00022448"/>
    </source>
</evidence>
<keyword evidence="7 10" id="KW-0472">Membrane</keyword>
<reference evidence="15 16" key="1">
    <citation type="submission" date="2022-08" db="EMBL/GenBank/DDBJ databases">
        <title>Reclassification of Massilia species as members of the genera Telluria, Duganella, Pseudoduganella, Mokoshia gen. nov. and Zemynaea gen. nov. using orthogonal and non-orthogonal genome-based approaches.</title>
        <authorList>
            <person name="Bowman J.P."/>
        </authorList>
    </citation>
    <scope>NUCLEOTIDE SEQUENCE [LARGE SCALE GENOMIC DNA]</scope>
    <source>
        <strain evidence="15 16">JCM 31316</strain>
    </source>
</reference>
<evidence type="ECO:0000256" key="10">
    <source>
        <dbReference type="PROSITE-ProRule" id="PRU01360"/>
    </source>
</evidence>
<comment type="similarity">
    <text evidence="2 10 11">Belongs to the TonB-dependent receptor family.</text>
</comment>
<evidence type="ECO:0000256" key="7">
    <source>
        <dbReference type="ARBA" id="ARBA00023136"/>
    </source>
</evidence>
<keyword evidence="16" id="KW-1185">Reference proteome</keyword>
<evidence type="ECO:0000256" key="9">
    <source>
        <dbReference type="ARBA" id="ARBA00023237"/>
    </source>
</evidence>
<dbReference type="Pfam" id="PF07715">
    <property type="entry name" value="Plug"/>
    <property type="match status" value="1"/>
</dbReference>
<dbReference type="InterPro" id="IPR010104">
    <property type="entry name" value="TonB_rcpt_bac"/>
</dbReference>
<keyword evidence="9 10" id="KW-0998">Cell outer membrane</keyword>
<keyword evidence="3 10" id="KW-0813">Transport</keyword>
<evidence type="ECO:0000256" key="1">
    <source>
        <dbReference type="ARBA" id="ARBA00004571"/>
    </source>
</evidence>
<dbReference type="InterPro" id="IPR037066">
    <property type="entry name" value="Plug_dom_sf"/>
</dbReference>
<keyword evidence="5 10" id="KW-0812">Transmembrane</keyword>